<reference evidence="2 3" key="1">
    <citation type="submission" date="2024-05" db="EMBL/GenBank/DDBJ databases">
        <authorList>
            <person name="Yi C."/>
        </authorList>
    </citation>
    <scope>NUCLEOTIDE SEQUENCE [LARGE SCALE GENOMIC DNA]</scope>
    <source>
        <strain evidence="2 3">XS13</strain>
    </source>
</reference>
<proteinExistence type="predicted"/>
<evidence type="ECO:0008006" key="4">
    <source>
        <dbReference type="Google" id="ProtNLM"/>
    </source>
</evidence>
<dbReference type="Proteomes" id="UP001484097">
    <property type="component" value="Unassembled WGS sequence"/>
</dbReference>
<feature type="transmembrane region" description="Helical" evidence="1">
    <location>
        <begin position="239"/>
        <end position="262"/>
    </location>
</feature>
<evidence type="ECO:0000313" key="3">
    <source>
        <dbReference type="Proteomes" id="UP001484097"/>
    </source>
</evidence>
<gene>
    <name evidence="2" type="ORF">ABDK96_10805</name>
</gene>
<dbReference type="RefSeq" id="WP_347920787.1">
    <property type="nucleotide sequence ID" value="NZ_JBDXMX010000004.1"/>
</dbReference>
<keyword evidence="1" id="KW-0472">Membrane</keyword>
<evidence type="ECO:0000313" key="2">
    <source>
        <dbReference type="EMBL" id="MEO9248172.1"/>
    </source>
</evidence>
<feature type="transmembrane region" description="Helical" evidence="1">
    <location>
        <begin position="91"/>
        <end position="110"/>
    </location>
</feature>
<keyword evidence="1" id="KW-0812">Transmembrane</keyword>
<comment type="caution">
    <text evidence="2">The sequence shown here is derived from an EMBL/GenBank/DDBJ whole genome shotgun (WGS) entry which is preliminary data.</text>
</comment>
<feature type="transmembrane region" description="Helical" evidence="1">
    <location>
        <begin position="182"/>
        <end position="202"/>
    </location>
</feature>
<feature type="transmembrane region" description="Helical" evidence="1">
    <location>
        <begin position="122"/>
        <end position="143"/>
    </location>
</feature>
<feature type="transmembrane region" description="Helical" evidence="1">
    <location>
        <begin position="155"/>
        <end position="176"/>
    </location>
</feature>
<sequence>MNPMRGRPTSPTARVDYARLAPSVAKDWVEEFVLEQRLLGVPGPLIGDALALVESHVAESGEPVREAFGDPKAYARQAAPSRRIEGDRDPWWLVGLGLGLVGMFLTGVGADEWLFGSGQIEVTAGLLVSGGLLLAAFAVLVLATDAVLRLAVERTRTFLGVCAVYCAAVVAAHLVLGDGIGRWSAVPVTAVGVGLLVLSTVLQWRTASHGGLDDPITGPAQQTEVEGARAAAGSGAAGLLGWLTVFLFPILTVLMVALSWVLHLLA</sequence>
<protein>
    <recommendedName>
        <fullName evidence="4">DUF2157 domain-containing protein</fullName>
    </recommendedName>
</protein>
<evidence type="ECO:0000256" key="1">
    <source>
        <dbReference type="SAM" id="Phobius"/>
    </source>
</evidence>
<dbReference type="EMBL" id="JBDXMX010000004">
    <property type="protein sequence ID" value="MEO9248172.1"/>
    <property type="molecule type" value="Genomic_DNA"/>
</dbReference>
<accession>A0ABV0IKX1</accession>
<keyword evidence="1" id="KW-1133">Transmembrane helix</keyword>
<organism evidence="2 3">
    <name type="scientific">Citricoccus nitrophenolicus</name>
    <dbReference type="NCBI Taxonomy" id="863575"/>
    <lineage>
        <taxon>Bacteria</taxon>
        <taxon>Bacillati</taxon>
        <taxon>Actinomycetota</taxon>
        <taxon>Actinomycetes</taxon>
        <taxon>Micrococcales</taxon>
        <taxon>Micrococcaceae</taxon>
        <taxon>Citricoccus</taxon>
    </lineage>
</organism>
<keyword evidence="3" id="KW-1185">Reference proteome</keyword>
<name>A0ABV0IKX1_9MICC</name>